<feature type="compositionally biased region" description="Polar residues" evidence="1">
    <location>
        <begin position="184"/>
        <end position="198"/>
    </location>
</feature>
<feature type="region of interest" description="Disordered" evidence="1">
    <location>
        <begin position="241"/>
        <end position="277"/>
    </location>
</feature>
<feature type="region of interest" description="Disordered" evidence="1">
    <location>
        <begin position="1467"/>
        <end position="1498"/>
    </location>
</feature>
<gene>
    <name evidence="2" type="ORF">HCN44_010520</name>
</gene>
<feature type="compositionally biased region" description="Low complexity" evidence="1">
    <location>
        <begin position="554"/>
        <end position="581"/>
    </location>
</feature>
<feature type="compositionally biased region" description="Polar residues" evidence="1">
    <location>
        <begin position="543"/>
        <end position="553"/>
    </location>
</feature>
<feature type="compositionally biased region" description="Basic residues" evidence="1">
    <location>
        <begin position="840"/>
        <end position="849"/>
    </location>
</feature>
<evidence type="ECO:0000256" key="1">
    <source>
        <dbReference type="SAM" id="MobiDB-lite"/>
    </source>
</evidence>
<dbReference type="PANTHER" id="PTHR12460:SF0">
    <property type="entry name" value="CID DOMAIN-CONTAINING PROTEIN-RELATED"/>
    <property type="match status" value="1"/>
</dbReference>
<feature type="region of interest" description="Disordered" evidence="1">
    <location>
        <begin position="970"/>
        <end position="1024"/>
    </location>
</feature>
<proteinExistence type="predicted"/>
<feature type="compositionally biased region" description="Polar residues" evidence="1">
    <location>
        <begin position="1094"/>
        <end position="1105"/>
    </location>
</feature>
<feature type="region of interest" description="Disordered" evidence="1">
    <location>
        <begin position="179"/>
        <end position="225"/>
    </location>
</feature>
<evidence type="ECO:0000313" key="3">
    <source>
        <dbReference type="Proteomes" id="UP000639338"/>
    </source>
</evidence>
<feature type="region of interest" description="Disordered" evidence="1">
    <location>
        <begin position="1042"/>
        <end position="1061"/>
    </location>
</feature>
<feature type="compositionally biased region" description="Polar residues" evidence="1">
    <location>
        <begin position="1358"/>
        <end position="1372"/>
    </location>
</feature>
<feature type="compositionally biased region" description="Low complexity" evidence="1">
    <location>
        <begin position="58"/>
        <end position="108"/>
    </location>
</feature>
<feature type="compositionally biased region" description="Low complexity" evidence="1">
    <location>
        <begin position="970"/>
        <end position="988"/>
    </location>
</feature>
<feature type="region of interest" description="Disordered" evidence="1">
    <location>
        <begin position="747"/>
        <end position="789"/>
    </location>
</feature>
<feature type="compositionally biased region" description="Basic residues" evidence="1">
    <location>
        <begin position="815"/>
        <end position="826"/>
    </location>
</feature>
<feature type="compositionally biased region" description="Low complexity" evidence="1">
    <location>
        <begin position="747"/>
        <end position="771"/>
    </location>
</feature>
<reference evidence="2 3" key="1">
    <citation type="submission" date="2020-08" db="EMBL/GenBank/DDBJ databases">
        <title>Aphidius gifuensis genome sequencing and assembly.</title>
        <authorList>
            <person name="Du Z."/>
        </authorList>
    </citation>
    <scope>NUCLEOTIDE SEQUENCE [LARGE SCALE GENOMIC DNA]</scope>
    <source>
        <strain evidence="2">YNYX2018</strain>
        <tissue evidence="2">Adults</tissue>
    </source>
</reference>
<feature type="compositionally biased region" description="Basic and acidic residues" evidence="1">
    <location>
        <begin position="327"/>
        <end position="341"/>
    </location>
</feature>
<feature type="region of interest" description="Disordered" evidence="1">
    <location>
        <begin position="1094"/>
        <end position="1119"/>
    </location>
</feature>
<dbReference type="EMBL" id="JACMRX010000004">
    <property type="protein sequence ID" value="KAF7991719.1"/>
    <property type="molecule type" value="Genomic_DNA"/>
</dbReference>
<protein>
    <submittedName>
        <fullName evidence="2">Uncharacterized protein</fullName>
    </submittedName>
</protein>
<feature type="compositionally biased region" description="Polar residues" evidence="1">
    <location>
        <begin position="1467"/>
        <end position="1489"/>
    </location>
</feature>
<comment type="caution">
    <text evidence="2">The sequence shown here is derived from an EMBL/GenBank/DDBJ whole genome shotgun (WGS) entry which is preliminary data.</text>
</comment>
<feature type="compositionally biased region" description="Low complexity" evidence="1">
    <location>
        <begin position="1373"/>
        <end position="1433"/>
    </location>
</feature>
<feature type="compositionally biased region" description="Basic and acidic residues" evidence="1">
    <location>
        <begin position="909"/>
        <end position="922"/>
    </location>
</feature>
<feature type="compositionally biased region" description="Basic residues" evidence="1">
    <location>
        <begin position="248"/>
        <end position="257"/>
    </location>
</feature>
<feature type="region of interest" description="Disordered" evidence="1">
    <location>
        <begin position="30"/>
        <end position="114"/>
    </location>
</feature>
<dbReference type="GO" id="GO:0031124">
    <property type="term" value="P:mRNA 3'-end processing"/>
    <property type="evidence" value="ECO:0007669"/>
    <property type="project" value="TreeGrafter"/>
</dbReference>
<dbReference type="PANTHER" id="PTHR12460">
    <property type="entry name" value="CYCLIN-DEPENDENT KINASE INHIBITOR-RELATED PROTEIN"/>
    <property type="match status" value="1"/>
</dbReference>
<evidence type="ECO:0000313" key="2">
    <source>
        <dbReference type="EMBL" id="KAF7991719.1"/>
    </source>
</evidence>
<keyword evidence="3" id="KW-1185">Reference proteome</keyword>
<feature type="compositionally biased region" description="Basic and acidic residues" evidence="1">
    <location>
        <begin position="1541"/>
        <end position="1558"/>
    </location>
</feature>
<feature type="compositionally biased region" description="Polar residues" evidence="1">
    <location>
        <begin position="374"/>
        <end position="384"/>
    </location>
</feature>
<feature type="compositionally biased region" description="Polar residues" evidence="1">
    <location>
        <begin position="923"/>
        <end position="935"/>
    </location>
</feature>
<feature type="compositionally biased region" description="Low complexity" evidence="1">
    <location>
        <begin position="686"/>
        <end position="702"/>
    </location>
</feature>
<sequence length="1558" mass="172975">MKKILAYKKSVRERNEVDIIRNNTENIITQTNSVKMAPGPDNRQEEPVTNDSKNQDDTTTTTTTSSSSSTTTTSSSLSSSSSTASSSSVLMSTTNDLTNNNNHGNEINTVDGVELNNVANDTTVITNTDNCTDKQEVTTLNEWELKALLDEAITYTGSTRDREAKSDLFKVLLEKAQVDETKEGSQTATNSRSSQVPSASRRRHKRDSVSERLTHGGSLQNLTQPINSEFDSSFSYLASGSSHTYGGGRRKNNKKHTGPSVSARQREGGSLPSNVNTTHSLVSLTNFDLIFDKKTSFSEERAVCDWAKEDKPKSLDKPDKPSCSGSLKKEDKDFKDKKDNNNKPTDNSTSISINDTEICKKSSNKMLEPDISPPDNQVESSLSTDTEKIDSADSVIVDDKNMVNGNAATPLIIDELSGGGGVDGGGKGDSVIDVNSNAEIKETLDFYKFESEQDGIEMKVIEPRMLTQLVSRLPLETVQTPVDSAIEFPFEKYDPPKIANNDKSIPIMHSCNDTDTSLTVAHGASPAQGKNTSSQINTAMTRVTSSTVLSNKDTTTTTTTTTTTLPTPTTTTASSSAAASTIAGVIERKTFDENGNSSLGQTSSDRKKPRRKNEKGIVTTYNAEKIAGHLDVKSLDELVNYIENKDTKDTKDNKNIKKSKLSKPTVKDKPKPSSLSSSRDTKSDIKNNINNTTSTSTIEDTTPLSDKNNEITTIELQDNNVTVTSTSTAIVGTVDDVGVSVSVASTVSSSSNNNINNNNNNSSNNNNKSVSGGSGSGLRRVKQKSTGDTDININYEEKIKSIYSSDPGVEYNNNKKIRPLSSQRKKSSVDPEQDFQQVVNKKKNKKTRRSSSGDRPTSMNCGNGNGNTINHTTNMGNGSNTSTYLQRTRSYRNQTDTRRKSSSSVPPSDKSDTSDHENDHDSVNSFPVTSNTNNDLNKVNQQIATSSSSSSGTPQTSYANITKTTTINITNGQNTTTTTTSSSSSSGNVPNILNTVNWPTVPDKTSSEPDKSSPKYYPPSNEYTNDCKIRHKNYANTNVRDFSTSLESPTSPITNSKTKHAEAREEAINKNMQLIKYVRDQTNLNDNQNIKYDNTPSRNVDKNNANNKITNLPPKNNKKININNNNNNINNDSDNQIDNIVKNNKLDVIIQQHQQQHDAEKSSTVKIDKTKLPNTDREEKKPLINKINNADEPKDVLKKIDSQVSTATTTPATTPATSPPKNKAVILLDEHAFTEPTGCNFGFGVNPDFLKPGEVINPLLLQPNENINQQISQPNENINQQISQPSENINQQRLQPRENNQQMIQPRENHQQMLQPRENNQQILQPRENNNQQILQPRENNNQQIIQPRENVKRSDNNRGQYPPSNKNFKGPQQQQQQQPYHQQRQQQQPRQQQHHYQQQQHHQQYHQQQQQQQHQQQQQQQQHHHQQQQQQYRESGIHNRQNYNGSRHHQGHHPPQQIFMEPTQQLLPAPSPSTTDCPKDNSPLNDDSQLIPVTIGPSFPDADVNKKLASLHFQLPTLHETQNEIVQHHLNAWQNTVQPKRPDDKTTPVYYKDGEEQ</sequence>
<accession>A0A834XV01</accession>
<feature type="compositionally biased region" description="Low complexity" evidence="1">
    <location>
        <begin position="860"/>
        <end position="883"/>
    </location>
</feature>
<dbReference type="Proteomes" id="UP000639338">
    <property type="component" value="Unassembled WGS sequence"/>
</dbReference>
<feature type="compositionally biased region" description="Polar residues" evidence="1">
    <location>
        <begin position="593"/>
        <end position="603"/>
    </location>
</feature>
<dbReference type="OrthoDB" id="6426920at2759"/>
<feature type="region of interest" description="Disordered" evidence="1">
    <location>
        <begin position="805"/>
        <end position="935"/>
    </location>
</feature>
<feature type="region of interest" description="Disordered" evidence="1">
    <location>
        <begin position="1337"/>
        <end position="1435"/>
    </location>
</feature>
<feature type="compositionally biased region" description="Low complexity" evidence="1">
    <location>
        <begin position="1106"/>
        <end position="1119"/>
    </location>
</feature>
<feature type="region of interest" description="Disordered" evidence="1">
    <location>
        <begin position="1537"/>
        <end position="1558"/>
    </location>
</feature>
<organism evidence="2 3">
    <name type="scientific">Aphidius gifuensis</name>
    <name type="common">Parasitoid wasp</name>
    <dbReference type="NCBI Taxonomy" id="684658"/>
    <lineage>
        <taxon>Eukaryota</taxon>
        <taxon>Metazoa</taxon>
        <taxon>Ecdysozoa</taxon>
        <taxon>Arthropoda</taxon>
        <taxon>Hexapoda</taxon>
        <taxon>Insecta</taxon>
        <taxon>Pterygota</taxon>
        <taxon>Neoptera</taxon>
        <taxon>Endopterygota</taxon>
        <taxon>Hymenoptera</taxon>
        <taxon>Apocrita</taxon>
        <taxon>Ichneumonoidea</taxon>
        <taxon>Braconidae</taxon>
        <taxon>Aphidiinae</taxon>
        <taxon>Aphidius</taxon>
    </lineage>
</organism>
<feature type="region of interest" description="Disordered" evidence="1">
    <location>
        <begin position="310"/>
        <end position="386"/>
    </location>
</feature>
<dbReference type="GO" id="GO:0000993">
    <property type="term" value="F:RNA polymerase II complex binding"/>
    <property type="evidence" value="ECO:0007669"/>
    <property type="project" value="TreeGrafter"/>
</dbReference>
<feature type="compositionally biased region" description="Polar residues" evidence="1">
    <location>
        <begin position="989"/>
        <end position="998"/>
    </location>
</feature>
<feature type="compositionally biased region" description="Basic and acidic residues" evidence="1">
    <location>
        <begin position="310"/>
        <end position="320"/>
    </location>
</feature>
<feature type="compositionally biased region" description="Polar residues" evidence="1">
    <location>
        <begin position="1042"/>
        <end position="1056"/>
    </location>
</feature>
<feature type="compositionally biased region" description="Polar residues" evidence="1">
    <location>
        <begin position="884"/>
        <end position="894"/>
    </location>
</feature>
<feature type="region of interest" description="Disordered" evidence="1">
    <location>
        <begin position="648"/>
        <end position="706"/>
    </location>
</feature>
<feature type="compositionally biased region" description="Polar residues" evidence="1">
    <location>
        <begin position="1337"/>
        <end position="1346"/>
    </location>
</feature>
<feature type="region of interest" description="Disordered" evidence="1">
    <location>
        <begin position="543"/>
        <end position="616"/>
    </location>
</feature>
<name>A0A834XV01_APHGI</name>